<sequence>MKQLARIAHKTAVNSSGEDLRMVRGICAPKVIAPLVAHIAAGTVLSDSLVARAQSAALAEVPDAMLALLTLLPEREQIKNLSGTLGELMKTQPDKADERFEPGVNKRTLDAIRTWVSRTMLVFYSAALLNEFERHYPRDAALEQGPGEEMVRQPLCIMVPGAQSVKITCIKKQVLSLARADNFGAGNLLLQCISFLAQHRTRRCLAKAVPALCICKARHPLVQGFDKKMSRGGNKEVFKMKVEPHFMFGVVRRVALEDFFAAGHFKRLVDLLLPAPPDDPSSVRGVPFGVIKGINWLYNVIAFELESVIQQLRPEPIQALTPENCTVFPILRVMRAIVYRVVASRPGEADYEDLRLQMQCAEVTIYTFARSMAFKESFLGGQKKWKHLPLLLDAGPLVDVSSAFLVVFPDHAFLLSSRKIDDEVARVLTPVVSVYGDLMEGGWEPTYEETTLRPKHGSTSLRDPANEGSKSVGLGGGGGALLLIGVGESVLD</sequence>
<proteinExistence type="predicted"/>
<name>A0A813LJG2_POLGL</name>
<comment type="caution">
    <text evidence="2">The sequence shown here is derived from an EMBL/GenBank/DDBJ whole genome shotgun (WGS) entry which is preliminary data.</text>
</comment>
<organism evidence="2 3">
    <name type="scientific">Polarella glacialis</name>
    <name type="common">Dinoflagellate</name>
    <dbReference type="NCBI Taxonomy" id="89957"/>
    <lineage>
        <taxon>Eukaryota</taxon>
        <taxon>Sar</taxon>
        <taxon>Alveolata</taxon>
        <taxon>Dinophyceae</taxon>
        <taxon>Suessiales</taxon>
        <taxon>Suessiaceae</taxon>
        <taxon>Polarella</taxon>
    </lineage>
</organism>
<protein>
    <submittedName>
        <fullName evidence="2">Uncharacterized protein</fullName>
    </submittedName>
</protein>
<evidence type="ECO:0000313" key="2">
    <source>
        <dbReference type="EMBL" id="CAE8725667.1"/>
    </source>
</evidence>
<feature type="region of interest" description="Disordered" evidence="1">
    <location>
        <begin position="449"/>
        <end position="471"/>
    </location>
</feature>
<evidence type="ECO:0000313" key="3">
    <source>
        <dbReference type="Proteomes" id="UP000626109"/>
    </source>
</evidence>
<dbReference type="Proteomes" id="UP000626109">
    <property type="component" value="Unassembled WGS sequence"/>
</dbReference>
<dbReference type="AlphaFoldDB" id="A0A813LJG2"/>
<gene>
    <name evidence="2" type="ORF">PGLA2088_LOCUS44229</name>
</gene>
<dbReference type="EMBL" id="CAJNNW010035108">
    <property type="protein sequence ID" value="CAE8725667.1"/>
    <property type="molecule type" value="Genomic_DNA"/>
</dbReference>
<evidence type="ECO:0000256" key="1">
    <source>
        <dbReference type="SAM" id="MobiDB-lite"/>
    </source>
</evidence>
<accession>A0A813LJG2</accession>
<reference evidence="2" key="1">
    <citation type="submission" date="2021-02" db="EMBL/GenBank/DDBJ databases">
        <authorList>
            <person name="Dougan E. K."/>
            <person name="Rhodes N."/>
            <person name="Thang M."/>
            <person name="Chan C."/>
        </authorList>
    </citation>
    <scope>NUCLEOTIDE SEQUENCE</scope>
</reference>